<dbReference type="EMBL" id="JAVHUY010000062">
    <property type="protein sequence ID" value="MDQ7910757.1"/>
    <property type="molecule type" value="Genomic_DNA"/>
</dbReference>
<evidence type="ECO:0008006" key="4">
    <source>
        <dbReference type="Google" id="ProtNLM"/>
    </source>
</evidence>
<evidence type="ECO:0000313" key="2">
    <source>
        <dbReference type="EMBL" id="MDQ7910757.1"/>
    </source>
</evidence>
<dbReference type="Proteomes" id="UP001230908">
    <property type="component" value="Unassembled WGS sequence"/>
</dbReference>
<name>A0ABU0ZW76_9ACTN</name>
<sequence>MEVVMLEITGAPGWLAAHLSGDGPPLALLKFEPRDGRAVITRLVIVGEAIDSSMLRAIPIGRIESDLNHPRYGFPGALRAELPHDVLAEMAARGELFPEEFAAIDRALDRYLSTAGNRTPTVGRNERRRPRASLTRPDGSDPDGFSRRVADAYNEAVVSTRKPAMVLAEEAGVPVTTVHRWIAEARRRGHLPPARKGRAG</sequence>
<proteinExistence type="predicted"/>
<organism evidence="2 3">
    <name type="scientific">Phytohabitans maris</name>
    <dbReference type="NCBI Taxonomy" id="3071409"/>
    <lineage>
        <taxon>Bacteria</taxon>
        <taxon>Bacillati</taxon>
        <taxon>Actinomycetota</taxon>
        <taxon>Actinomycetes</taxon>
        <taxon>Micromonosporales</taxon>
        <taxon>Micromonosporaceae</taxon>
    </lineage>
</organism>
<gene>
    <name evidence="2" type="ORF">RB614_40330</name>
</gene>
<accession>A0ABU0ZW76</accession>
<evidence type="ECO:0000256" key="1">
    <source>
        <dbReference type="SAM" id="MobiDB-lite"/>
    </source>
</evidence>
<feature type="region of interest" description="Disordered" evidence="1">
    <location>
        <begin position="115"/>
        <end position="147"/>
    </location>
</feature>
<reference evidence="2 3" key="1">
    <citation type="submission" date="2023-08" db="EMBL/GenBank/DDBJ databases">
        <title>Phytohabitans sansha sp. nov., isolated from marine sediment.</title>
        <authorList>
            <person name="Zhao Y."/>
            <person name="Yi K."/>
        </authorList>
    </citation>
    <scope>NUCLEOTIDE SEQUENCE [LARGE SCALE GENOMIC DNA]</scope>
    <source>
        <strain evidence="2 3">ZYX-F-186</strain>
    </source>
</reference>
<protein>
    <recommendedName>
        <fullName evidence="4">Helix-turn-helix domain-containing protein</fullName>
    </recommendedName>
</protein>
<keyword evidence="3" id="KW-1185">Reference proteome</keyword>
<comment type="caution">
    <text evidence="2">The sequence shown here is derived from an EMBL/GenBank/DDBJ whole genome shotgun (WGS) entry which is preliminary data.</text>
</comment>
<dbReference type="RefSeq" id="WP_308717999.1">
    <property type="nucleotide sequence ID" value="NZ_JAVHUY010000062.1"/>
</dbReference>
<evidence type="ECO:0000313" key="3">
    <source>
        <dbReference type="Proteomes" id="UP001230908"/>
    </source>
</evidence>